<proteinExistence type="predicted"/>
<sequence>MGHFILTIIYLYLLVARNIFHPPPPKNVLYNLRPYFQQNLEVSQTSEQTLPYPSTNIKLNSPLPRKNDTSLRIEKTKKKKKTFFLSVGVIDSLTSNVFFCPNPTAQRKGKS</sequence>
<protein>
    <submittedName>
        <fullName evidence="2">Uncharacterized protein</fullName>
    </submittedName>
</protein>
<keyword evidence="3" id="KW-1185">Reference proteome</keyword>
<comment type="caution">
    <text evidence="2">The sequence shown here is derived from an EMBL/GenBank/DDBJ whole genome shotgun (WGS) entry which is preliminary data.</text>
</comment>
<feature type="signal peptide" evidence="1">
    <location>
        <begin position="1"/>
        <end position="16"/>
    </location>
</feature>
<accession>A0A397IQA3</accession>
<dbReference type="AlphaFoldDB" id="A0A397IQA3"/>
<reference evidence="2 3" key="1">
    <citation type="submission" date="2018-08" db="EMBL/GenBank/DDBJ databases">
        <title>Genome and evolution of the arbuscular mycorrhizal fungus Diversispora epigaea (formerly Glomus versiforme) and its bacterial endosymbionts.</title>
        <authorList>
            <person name="Sun X."/>
            <person name="Fei Z."/>
            <person name="Harrison M."/>
        </authorList>
    </citation>
    <scope>NUCLEOTIDE SEQUENCE [LARGE SCALE GENOMIC DNA]</scope>
    <source>
        <strain evidence="2 3">IT104</strain>
    </source>
</reference>
<evidence type="ECO:0000256" key="1">
    <source>
        <dbReference type="SAM" id="SignalP"/>
    </source>
</evidence>
<evidence type="ECO:0000313" key="3">
    <source>
        <dbReference type="Proteomes" id="UP000266861"/>
    </source>
</evidence>
<keyword evidence="1" id="KW-0732">Signal</keyword>
<dbReference type="EMBL" id="PQFF01000195">
    <property type="protein sequence ID" value="RHZ75916.1"/>
    <property type="molecule type" value="Genomic_DNA"/>
</dbReference>
<evidence type="ECO:0000313" key="2">
    <source>
        <dbReference type="EMBL" id="RHZ75916.1"/>
    </source>
</evidence>
<gene>
    <name evidence="2" type="ORF">Glove_208g147</name>
</gene>
<name>A0A397IQA3_9GLOM</name>
<feature type="chain" id="PRO_5017359609" evidence="1">
    <location>
        <begin position="17"/>
        <end position="111"/>
    </location>
</feature>
<organism evidence="2 3">
    <name type="scientific">Diversispora epigaea</name>
    <dbReference type="NCBI Taxonomy" id="1348612"/>
    <lineage>
        <taxon>Eukaryota</taxon>
        <taxon>Fungi</taxon>
        <taxon>Fungi incertae sedis</taxon>
        <taxon>Mucoromycota</taxon>
        <taxon>Glomeromycotina</taxon>
        <taxon>Glomeromycetes</taxon>
        <taxon>Diversisporales</taxon>
        <taxon>Diversisporaceae</taxon>
        <taxon>Diversispora</taxon>
    </lineage>
</organism>
<dbReference type="Proteomes" id="UP000266861">
    <property type="component" value="Unassembled WGS sequence"/>
</dbReference>